<sequence>MNNQAPHDRMLVPEEKQQFDMVHVLKIAKEYGIVVFKYSWLILLVGFLVGKYMRDRKLSVPTTYTANCSFTVNEVASQNQQDIASIFGGAGVGNNVSFKRLQELITTRKIISRVLFREIELQNEADVGTDYLINHYLTKFYYKRAKKDTASKNDFYFDVDTIDPYNRKANYLLMYVYNKIIRNHLIIEPTSGGIMLLKTISTSEDFSYELIMALYEELDHYYSEQALEQKEHYYEMAKKRTEQLRSKLNGAEAAYIKHANTHTAEAGGRNNTLIKTQFLSTDLKKATQSYFSALANKEAAWVSYESQKQTPSMSILDQPLYPLNKAVPNPFLHMIVGAVLGSGFVFILIIGWKFVKDSLNPQKNLKTTRLPKDEEEDVVESV</sequence>
<dbReference type="AlphaFoldDB" id="A0A6S6SLA5"/>
<feature type="transmembrane region" description="Helical" evidence="1">
    <location>
        <begin position="31"/>
        <end position="49"/>
    </location>
</feature>
<organism evidence="2">
    <name type="scientific">uncultured Aureispira sp</name>
    <dbReference type="NCBI Taxonomy" id="1331704"/>
    <lineage>
        <taxon>Bacteria</taxon>
        <taxon>Pseudomonadati</taxon>
        <taxon>Bacteroidota</taxon>
        <taxon>Saprospiria</taxon>
        <taxon>Saprospirales</taxon>
        <taxon>Saprospiraceae</taxon>
        <taxon>Aureispira</taxon>
        <taxon>environmental samples</taxon>
    </lineage>
</organism>
<keyword evidence="1" id="KW-1133">Transmembrane helix</keyword>
<evidence type="ECO:0008006" key="3">
    <source>
        <dbReference type="Google" id="ProtNLM"/>
    </source>
</evidence>
<accession>A0A6S6SLA5</accession>
<name>A0A6S6SLA5_9BACT</name>
<evidence type="ECO:0000256" key="1">
    <source>
        <dbReference type="SAM" id="Phobius"/>
    </source>
</evidence>
<feature type="transmembrane region" description="Helical" evidence="1">
    <location>
        <begin position="331"/>
        <end position="355"/>
    </location>
</feature>
<proteinExistence type="predicted"/>
<keyword evidence="1" id="KW-0812">Transmembrane</keyword>
<protein>
    <recommendedName>
        <fullName evidence="3">Lipopolysaccharide biosynthesis protein</fullName>
    </recommendedName>
</protein>
<keyword evidence="1" id="KW-0472">Membrane</keyword>
<gene>
    <name evidence="2" type="ORF">HELGO_WM13385</name>
</gene>
<reference evidence="2" key="1">
    <citation type="submission" date="2020-01" db="EMBL/GenBank/DDBJ databases">
        <authorList>
            <person name="Meier V. D."/>
            <person name="Meier V D."/>
        </authorList>
    </citation>
    <scope>NUCLEOTIDE SEQUENCE</scope>
    <source>
        <strain evidence="2">HLG_WM_MAG_10</strain>
    </source>
</reference>
<evidence type="ECO:0000313" key="2">
    <source>
        <dbReference type="EMBL" id="CAA6808109.1"/>
    </source>
</evidence>
<dbReference type="EMBL" id="CACVAQ010000139">
    <property type="protein sequence ID" value="CAA6808109.1"/>
    <property type="molecule type" value="Genomic_DNA"/>
</dbReference>